<comment type="caution">
    <text evidence="12">The sequence shown here is derived from an EMBL/GenBank/DDBJ whole genome shotgun (WGS) entry which is preliminary data.</text>
</comment>
<dbReference type="PANTHER" id="PTHR45743">
    <property type="entry name" value="POTASSIUM CHANNEL AKT1"/>
    <property type="match status" value="1"/>
</dbReference>
<evidence type="ECO:0000256" key="9">
    <source>
        <dbReference type="ARBA" id="ARBA00023303"/>
    </source>
</evidence>
<dbReference type="InterPro" id="IPR045319">
    <property type="entry name" value="KAT/AKT"/>
</dbReference>
<keyword evidence="5" id="KW-0851">Voltage-gated channel</keyword>
<dbReference type="Gene3D" id="1.10.287.70">
    <property type="match status" value="1"/>
</dbReference>
<evidence type="ECO:0000256" key="6">
    <source>
        <dbReference type="ARBA" id="ARBA00022958"/>
    </source>
</evidence>
<keyword evidence="5" id="KW-0813">Transport</keyword>
<evidence type="ECO:0000256" key="4">
    <source>
        <dbReference type="ARBA" id="ARBA00022826"/>
    </source>
</evidence>
<sequence>MSSETRSPLPLLLQRHTSSESKNLATVSSSLLPAFGTVIDEGYLQLKKYTIAPYDRRYRWWQTFLVILVIYSAWASPFELAFKKVATGSLMPVDLTVDAFFAADIILTFFVAYLDKSTYLLVDDHKKIAIRYATKLWLPMDIASTLPFQSMYRVITGKMHQGDIFGFLNLLRLWRLRRVSELFTRCMTLNI</sequence>
<evidence type="ECO:0000313" key="12">
    <source>
        <dbReference type="EMBL" id="RVW53987.1"/>
    </source>
</evidence>
<feature type="domain" description="Ion transport" evidence="11">
    <location>
        <begin position="58"/>
        <end position="190"/>
    </location>
</feature>
<evidence type="ECO:0000256" key="5">
    <source>
        <dbReference type="ARBA" id="ARBA00022882"/>
    </source>
</evidence>
<feature type="transmembrane region" description="Helical" evidence="10">
    <location>
        <begin position="95"/>
        <end position="114"/>
    </location>
</feature>
<dbReference type="Pfam" id="PF00520">
    <property type="entry name" value="Ion_trans"/>
    <property type="match status" value="1"/>
</dbReference>
<keyword evidence="9 12" id="KW-0407">Ion channel</keyword>
<dbReference type="AlphaFoldDB" id="A0A438F1W7"/>
<evidence type="ECO:0000256" key="1">
    <source>
        <dbReference type="ARBA" id="ARBA00004141"/>
    </source>
</evidence>
<keyword evidence="2" id="KW-0633">Potassium transport</keyword>
<comment type="subcellular location">
    <subcellularLocation>
        <location evidence="1">Membrane</location>
        <topology evidence="1">Multi-pass membrane protein</topology>
    </subcellularLocation>
</comment>
<evidence type="ECO:0000256" key="8">
    <source>
        <dbReference type="ARBA" id="ARBA00023136"/>
    </source>
</evidence>
<evidence type="ECO:0000256" key="3">
    <source>
        <dbReference type="ARBA" id="ARBA00022692"/>
    </source>
</evidence>
<feature type="transmembrane region" description="Helical" evidence="10">
    <location>
        <begin position="58"/>
        <end position="75"/>
    </location>
</feature>
<dbReference type="EMBL" id="QGNW01001136">
    <property type="protein sequence ID" value="RVW53987.1"/>
    <property type="molecule type" value="Genomic_DNA"/>
</dbReference>
<keyword evidence="5" id="KW-0406">Ion transport</keyword>
<reference evidence="12 13" key="1">
    <citation type="journal article" date="2018" name="PLoS Genet.">
        <title>Population sequencing reveals clonal diversity and ancestral inbreeding in the grapevine cultivar Chardonnay.</title>
        <authorList>
            <person name="Roach M.J."/>
            <person name="Johnson D.L."/>
            <person name="Bohlmann J."/>
            <person name="van Vuuren H.J."/>
            <person name="Jones S.J."/>
            <person name="Pretorius I.S."/>
            <person name="Schmidt S.A."/>
            <person name="Borneman A.R."/>
        </authorList>
    </citation>
    <scope>NUCLEOTIDE SEQUENCE [LARGE SCALE GENOMIC DNA]</scope>
    <source>
        <strain evidence="13">cv. Chardonnay</strain>
        <tissue evidence="12">Leaf</tissue>
    </source>
</reference>
<evidence type="ECO:0000256" key="10">
    <source>
        <dbReference type="SAM" id="Phobius"/>
    </source>
</evidence>
<keyword evidence="6" id="KW-0630">Potassium</keyword>
<dbReference type="PANTHER" id="PTHR45743:SF27">
    <property type="entry name" value="POTASSIUM CHANNEL KAT3"/>
    <property type="match status" value="1"/>
</dbReference>
<protein>
    <submittedName>
        <fullName evidence="12">Potassium channel KAT3</fullName>
    </submittedName>
</protein>
<gene>
    <name evidence="12" type="primary">KAT3_1</name>
    <name evidence="12" type="ORF">CK203_072981</name>
</gene>
<proteinExistence type="predicted"/>
<name>A0A438F1W7_VITVI</name>
<keyword evidence="3 10" id="KW-0812">Transmembrane</keyword>
<keyword evidence="4" id="KW-0631">Potassium channel</keyword>
<evidence type="ECO:0000313" key="13">
    <source>
        <dbReference type="Proteomes" id="UP000288805"/>
    </source>
</evidence>
<accession>A0A438F1W7</accession>
<evidence type="ECO:0000259" key="11">
    <source>
        <dbReference type="Pfam" id="PF00520"/>
    </source>
</evidence>
<keyword evidence="7 10" id="KW-1133">Transmembrane helix</keyword>
<dbReference type="GO" id="GO:0005249">
    <property type="term" value="F:voltage-gated potassium channel activity"/>
    <property type="evidence" value="ECO:0007669"/>
    <property type="project" value="InterPro"/>
</dbReference>
<dbReference type="InterPro" id="IPR005821">
    <property type="entry name" value="Ion_trans_dom"/>
</dbReference>
<dbReference type="SUPFAM" id="SSF81324">
    <property type="entry name" value="Voltage-gated potassium channels"/>
    <property type="match status" value="1"/>
</dbReference>
<evidence type="ECO:0000256" key="2">
    <source>
        <dbReference type="ARBA" id="ARBA00022538"/>
    </source>
</evidence>
<keyword evidence="8 10" id="KW-0472">Membrane</keyword>
<evidence type="ECO:0000256" key="7">
    <source>
        <dbReference type="ARBA" id="ARBA00022989"/>
    </source>
</evidence>
<dbReference type="Proteomes" id="UP000288805">
    <property type="component" value="Unassembled WGS sequence"/>
</dbReference>
<organism evidence="12 13">
    <name type="scientific">Vitis vinifera</name>
    <name type="common">Grape</name>
    <dbReference type="NCBI Taxonomy" id="29760"/>
    <lineage>
        <taxon>Eukaryota</taxon>
        <taxon>Viridiplantae</taxon>
        <taxon>Streptophyta</taxon>
        <taxon>Embryophyta</taxon>
        <taxon>Tracheophyta</taxon>
        <taxon>Spermatophyta</taxon>
        <taxon>Magnoliopsida</taxon>
        <taxon>eudicotyledons</taxon>
        <taxon>Gunneridae</taxon>
        <taxon>Pentapetalae</taxon>
        <taxon>rosids</taxon>
        <taxon>Vitales</taxon>
        <taxon>Vitaceae</taxon>
        <taxon>Viteae</taxon>
        <taxon>Vitis</taxon>
    </lineage>
</organism>
<dbReference type="GO" id="GO:0034702">
    <property type="term" value="C:monoatomic ion channel complex"/>
    <property type="evidence" value="ECO:0007669"/>
    <property type="project" value="UniProtKB-KW"/>
</dbReference>